<gene>
    <name evidence="1" type="ORF">COO91_02275</name>
</gene>
<dbReference type="PROSITE" id="PS51257">
    <property type="entry name" value="PROKAR_LIPOPROTEIN"/>
    <property type="match status" value="1"/>
</dbReference>
<protein>
    <submittedName>
        <fullName evidence="1">Transposase</fullName>
    </submittedName>
</protein>
<dbReference type="OrthoDB" id="9809153at2"/>
<dbReference type="EMBL" id="CP024785">
    <property type="protein sequence ID" value="AUB36363.1"/>
    <property type="molecule type" value="Genomic_DNA"/>
</dbReference>
<dbReference type="AlphaFoldDB" id="A0A2K8SM27"/>
<evidence type="ECO:0000313" key="1">
    <source>
        <dbReference type="EMBL" id="AUB36363.1"/>
    </source>
</evidence>
<name>A0A2K8SM27_9NOSO</name>
<sequence>MLPKAGLSSVHLGGFAGCIAQATDYELLPGVSELMSETAMVRLMLKRLAA</sequence>
<organism evidence="1 2">
    <name type="scientific">Nostoc flagelliforme CCNUN1</name>
    <dbReference type="NCBI Taxonomy" id="2038116"/>
    <lineage>
        <taxon>Bacteria</taxon>
        <taxon>Bacillati</taxon>
        <taxon>Cyanobacteriota</taxon>
        <taxon>Cyanophyceae</taxon>
        <taxon>Nostocales</taxon>
        <taxon>Nostocaceae</taxon>
        <taxon>Nostoc</taxon>
    </lineage>
</organism>
<evidence type="ECO:0000313" key="2">
    <source>
        <dbReference type="Proteomes" id="UP000232003"/>
    </source>
</evidence>
<keyword evidence="2" id="KW-1185">Reference proteome</keyword>
<accession>A0A2K8SM27</accession>
<proteinExistence type="predicted"/>
<dbReference type="KEGG" id="nfl:COO91_02275"/>
<dbReference type="RefSeq" id="WP_157816430.1">
    <property type="nucleotide sequence ID" value="NZ_CAWNNC010000001.1"/>
</dbReference>
<dbReference type="Proteomes" id="UP000232003">
    <property type="component" value="Chromosome"/>
</dbReference>
<reference evidence="1 2" key="1">
    <citation type="submission" date="2017-11" db="EMBL/GenBank/DDBJ databases">
        <title>Complete genome of a free-living desiccation-tolerant cyanobacterium and its photosynthetic adaptation to extreme terrestrial habitat.</title>
        <authorList>
            <person name="Shang J."/>
        </authorList>
    </citation>
    <scope>NUCLEOTIDE SEQUENCE [LARGE SCALE GENOMIC DNA]</scope>
    <source>
        <strain evidence="1 2">CCNUN1</strain>
    </source>
</reference>